<sequence>MGGGHQTFGHVHEERQYHVLANLGFTSLTPRLFRGSLQVLTRKKDRLSCEGDLPQRSIRRQGLDVMGVPHLPSERSADGRQLDPLEGHVSSCSPYALKFQVLAAMLIWQNHKPLSLIISGCGQKMRRMRIVQEKIKFALDLREIFGHFPDGSHRRQGLGVVVIYWSADGGRLDPLRTM</sequence>
<proteinExistence type="predicted"/>
<organism evidence="1 2">
    <name type="scientific">Paxillus rubicundulus Ve08.2h10</name>
    <dbReference type="NCBI Taxonomy" id="930991"/>
    <lineage>
        <taxon>Eukaryota</taxon>
        <taxon>Fungi</taxon>
        <taxon>Dikarya</taxon>
        <taxon>Basidiomycota</taxon>
        <taxon>Agaricomycotina</taxon>
        <taxon>Agaricomycetes</taxon>
        <taxon>Agaricomycetidae</taxon>
        <taxon>Boletales</taxon>
        <taxon>Paxilineae</taxon>
        <taxon>Paxillaceae</taxon>
        <taxon>Paxillus</taxon>
    </lineage>
</organism>
<protein>
    <submittedName>
        <fullName evidence="1">Uncharacterized protein</fullName>
    </submittedName>
</protein>
<name>A0A0D0D6W8_9AGAM</name>
<gene>
    <name evidence="1" type="ORF">PAXRUDRAFT_563565</name>
</gene>
<accession>A0A0D0D6W8</accession>
<dbReference type="AlphaFoldDB" id="A0A0D0D6W8"/>
<dbReference type="InParanoid" id="A0A0D0D6W8"/>
<evidence type="ECO:0000313" key="2">
    <source>
        <dbReference type="Proteomes" id="UP000054538"/>
    </source>
</evidence>
<keyword evidence="2" id="KW-1185">Reference proteome</keyword>
<dbReference type="Proteomes" id="UP000054538">
    <property type="component" value="Unassembled WGS sequence"/>
</dbReference>
<reference evidence="1 2" key="1">
    <citation type="submission" date="2014-04" db="EMBL/GenBank/DDBJ databases">
        <authorList>
            <consortium name="DOE Joint Genome Institute"/>
            <person name="Kuo A."/>
            <person name="Kohler A."/>
            <person name="Jargeat P."/>
            <person name="Nagy L.G."/>
            <person name="Floudas D."/>
            <person name="Copeland A."/>
            <person name="Barry K.W."/>
            <person name="Cichocki N."/>
            <person name="Veneault-Fourrey C."/>
            <person name="LaButti K."/>
            <person name="Lindquist E.A."/>
            <person name="Lipzen A."/>
            <person name="Lundell T."/>
            <person name="Morin E."/>
            <person name="Murat C."/>
            <person name="Sun H."/>
            <person name="Tunlid A."/>
            <person name="Henrissat B."/>
            <person name="Grigoriev I.V."/>
            <person name="Hibbett D.S."/>
            <person name="Martin F."/>
            <person name="Nordberg H.P."/>
            <person name="Cantor M.N."/>
            <person name="Hua S.X."/>
        </authorList>
    </citation>
    <scope>NUCLEOTIDE SEQUENCE [LARGE SCALE GENOMIC DNA]</scope>
    <source>
        <strain evidence="1 2">Ve08.2h10</strain>
    </source>
</reference>
<reference evidence="2" key="2">
    <citation type="submission" date="2015-01" db="EMBL/GenBank/DDBJ databases">
        <title>Evolutionary Origins and Diversification of the Mycorrhizal Mutualists.</title>
        <authorList>
            <consortium name="DOE Joint Genome Institute"/>
            <consortium name="Mycorrhizal Genomics Consortium"/>
            <person name="Kohler A."/>
            <person name="Kuo A."/>
            <person name="Nagy L.G."/>
            <person name="Floudas D."/>
            <person name="Copeland A."/>
            <person name="Barry K.W."/>
            <person name="Cichocki N."/>
            <person name="Veneault-Fourrey C."/>
            <person name="LaButti K."/>
            <person name="Lindquist E.A."/>
            <person name="Lipzen A."/>
            <person name="Lundell T."/>
            <person name="Morin E."/>
            <person name="Murat C."/>
            <person name="Riley R."/>
            <person name="Ohm R."/>
            <person name="Sun H."/>
            <person name="Tunlid A."/>
            <person name="Henrissat B."/>
            <person name="Grigoriev I.V."/>
            <person name="Hibbett D.S."/>
            <person name="Martin F."/>
        </authorList>
    </citation>
    <scope>NUCLEOTIDE SEQUENCE [LARGE SCALE GENOMIC DNA]</scope>
    <source>
        <strain evidence="2">Ve08.2h10</strain>
    </source>
</reference>
<dbReference type="EMBL" id="KN825261">
    <property type="protein sequence ID" value="KIK92617.1"/>
    <property type="molecule type" value="Genomic_DNA"/>
</dbReference>
<dbReference type="HOGENOM" id="CLU_1511078_0_0_1"/>
<evidence type="ECO:0000313" key="1">
    <source>
        <dbReference type="EMBL" id="KIK92617.1"/>
    </source>
</evidence>